<dbReference type="STRING" id="1080227.A8L45_02440"/>
<gene>
    <name evidence="3" type="ORF">A8L45_02440</name>
</gene>
<evidence type="ECO:0000313" key="4">
    <source>
        <dbReference type="Proteomes" id="UP000094936"/>
    </source>
</evidence>
<dbReference type="PANTHER" id="PTHR13847">
    <property type="entry name" value="SARCOSINE DEHYDROGENASE-RELATED"/>
    <property type="match status" value="1"/>
</dbReference>
<reference evidence="3 4" key="1">
    <citation type="submission" date="2016-05" db="EMBL/GenBank/DDBJ databases">
        <title>Genomic Taxonomy of the Vibrionaceae.</title>
        <authorList>
            <person name="Gomez-Gil B."/>
            <person name="Enciso-Ibarra J."/>
        </authorList>
    </citation>
    <scope>NUCLEOTIDE SEQUENCE [LARGE SCALE GENOMIC DNA]</scope>
    <source>
        <strain evidence="3 4">CAIM 1920</strain>
    </source>
</reference>
<organism evidence="3 4">
    <name type="scientific">Veronia pacifica</name>
    <dbReference type="NCBI Taxonomy" id="1080227"/>
    <lineage>
        <taxon>Bacteria</taxon>
        <taxon>Pseudomonadati</taxon>
        <taxon>Pseudomonadota</taxon>
        <taxon>Gammaproteobacteria</taxon>
        <taxon>Vibrionales</taxon>
        <taxon>Vibrionaceae</taxon>
        <taxon>Veronia</taxon>
    </lineage>
</organism>
<dbReference type="RefSeq" id="WP_068898846.1">
    <property type="nucleotide sequence ID" value="NZ_JBHUIF010000032.1"/>
</dbReference>
<sequence>MSGFLSGQSHTGSYYAATAKYTQSYPILEDNIEVDVCIVGGGFSGVNCALELKSRGFDVALLEANKIGWGASGRNGGELIRGIGHGLEQFSNQIGEEGVRSLELMGIEAVEIVKARVAEHHIDCDLTMGYCDLAMKGLHIKELQHEFEQLKRNGYQHELRILDKSELGEVIGSEQYAGGMLDMGSGHLHPLNLVTGEAQAASEMGVKIFENSPAVSIRKGDKPVVNTEMGQIRCQYLVLAGNAYIGHKLEPYIGGKVLPAGSYIIGTEPLEDAIANDIIPHNMAFADMSIDLDYYRLSADKRLLFGGLCTYSGKDPKDIIAALRPNMDKVFPQLKNVAIDFKWGGMIGIGANRLPQIGRLPDAPNILFAQAYAGHGVNATHLAGKVIAEALAGQAERFDVFSRVKHITFPGGPLLRSPLLAIGMTYHRLKEALSSG</sequence>
<dbReference type="InterPro" id="IPR036188">
    <property type="entry name" value="FAD/NAD-bd_sf"/>
</dbReference>
<dbReference type="EMBL" id="LYBM01000002">
    <property type="protein sequence ID" value="ODA35911.1"/>
    <property type="molecule type" value="Genomic_DNA"/>
</dbReference>
<dbReference type="Gene3D" id="3.30.9.10">
    <property type="entry name" value="D-Amino Acid Oxidase, subunit A, domain 2"/>
    <property type="match status" value="1"/>
</dbReference>
<comment type="caution">
    <text evidence="3">The sequence shown here is derived from an EMBL/GenBank/DDBJ whole genome shotgun (WGS) entry which is preliminary data.</text>
</comment>
<evidence type="ECO:0000313" key="3">
    <source>
        <dbReference type="EMBL" id="ODA35911.1"/>
    </source>
</evidence>
<keyword evidence="1" id="KW-0560">Oxidoreductase</keyword>
<dbReference type="GO" id="GO:0005737">
    <property type="term" value="C:cytoplasm"/>
    <property type="evidence" value="ECO:0007669"/>
    <property type="project" value="TreeGrafter"/>
</dbReference>
<keyword evidence="4" id="KW-1185">Reference proteome</keyword>
<dbReference type="PANTHER" id="PTHR13847:SF281">
    <property type="entry name" value="FAD DEPENDENT OXIDOREDUCTASE DOMAIN-CONTAINING PROTEIN"/>
    <property type="match status" value="1"/>
</dbReference>
<dbReference type="Proteomes" id="UP000094936">
    <property type="component" value="Unassembled WGS sequence"/>
</dbReference>
<dbReference type="GO" id="GO:0016491">
    <property type="term" value="F:oxidoreductase activity"/>
    <property type="evidence" value="ECO:0007669"/>
    <property type="project" value="UniProtKB-KW"/>
</dbReference>
<dbReference type="OrthoDB" id="311718at2"/>
<evidence type="ECO:0000256" key="1">
    <source>
        <dbReference type="ARBA" id="ARBA00023002"/>
    </source>
</evidence>
<feature type="domain" description="FAD dependent oxidoreductase" evidence="2">
    <location>
        <begin position="35"/>
        <end position="389"/>
    </location>
</feature>
<proteinExistence type="predicted"/>
<dbReference type="InterPro" id="IPR006076">
    <property type="entry name" value="FAD-dep_OxRdtase"/>
</dbReference>
<dbReference type="AlphaFoldDB" id="A0A1C3ERR4"/>
<dbReference type="SUPFAM" id="SSF51905">
    <property type="entry name" value="FAD/NAD(P)-binding domain"/>
    <property type="match status" value="1"/>
</dbReference>
<protein>
    <submittedName>
        <fullName evidence="3">FAD-dependent oxidoreductase</fullName>
    </submittedName>
</protein>
<name>A0A1C3ERR4_9GAMM</name>
<dbReference type="Pfam" id="PF01266">
    <property type="entry name" value="DAO"/>
    <property type="match status" value="1"/>
</dbReference>
<evidence type="ECO:0000259" key="2">
    <source>
        <dbReference type="Pfam" id="PF01266"/>
    </source>
</evidence>
<dbReference type="Gene3D" id="3.50.50.60">
    <property type="entry name" value="FAD/NAD(P)-binding domain"/>
    <property type="match status" value="1"/>
</dbReference>
<accession>A0A1C3ERR4</accession>